<dbReference type="InterPro" id="IPR050090">
    <property type="entry name" value="Tyrosine_recombinase_XerCD"/>
</dbReference>
<evidence type="ECO:0000256" key="4">
    <source>
        <dbReference type="ARBA" id="ARBA00023125"/>
    </source>
</evidence>
<comment type="caution">
    <text evidence="9">The sequence shown here is derived from an EMBL/GenBank/DDBJ whole genome shotgun (WGS) entry which is preliminary data.</text>
</comment>
<evidence type="ECO:0000313" key="10">
    <source>
        <dbReference type="Proteomes" id="UP000018227"/>
    </source>
</evidence>
<dbReference type="InterPro" id="IPR004107">
    <property type="entry name" value="Integrase_SAM-like_N"/>
</dbReference>
<comment type="function">
    <text evidence="1">Site-specific tyrosine recombinase, which acts by catalyzing the cutting and rejoining of the recombining DNA molecules.</text>
</comment>
<evidence type="ECO:0000256" key="3">
    <source>
        <dbReference type="ARBA" id="ARBA00022908"/>
    </source>
</evidence>
<dbReference type="PANTHER" id="PTHR30349">
    <property type="entry name" value="PHAGE INTEGRASE-RELATED"/>
    <property type="match status" value="1"/>
</dbReference>
<dbReference type="InterPro" id="IPR011010">
    <property type="entry name" value="DNA_brk_join_enz"/>
</dbReference>
<dbReference type="InterPro" id="IPR044068">
    <property type="entry name" value="CB"/>
</dbReference>
<evidence type="ECO:0000259" key="7">
    <source>
        <dbReference type="PROSITE" id="PS51898"/>
    </source>
</evidence>
<dbReference type="InterPro" id="IPR013762">
    <property type="entry name" value="Integrase-like_cat_sf"/>
</dbReference>
<dbReference type="Pfam" id="PF00589">
    <property type="entry name" value="Phage_integrase"/>
    <property type="match status" value="1"/>
</dbReference>
<dbReference type="HOGENOM" id="CLU_027562_17_0_9"/>
<dbReference type="EMBL" id="ACIL03000011">
    <property type="protein sequence ID" value="ESL03339.1"/>
    <property type="molecule type" value="Genomic_DNA"/>
</dbReference>
<dbReference type="PROSITE" id="PS51900">
    <property type="entry name" value="CB"/>
    <property type="match status" value="1"/>
</dbReference>
<evidence type="ECO:0000313" key="9">
    <source>
        <dbReference type="EMBL" id="ESL03339.1"/>
    </source>
</evidence>
<dbReference type="GO" id="GO:0003677">
    <property type="term" value="F:DNA binding"/>
    <property type="evidence" value="ECO:0007669"/>
    <property type="project" value="UniProtKB-UniRule"/>
</dbReference>
<dbReference type="STRING" id="592026.GCWU0000282_001329"/>
<feature type="domain" description="Tyr recombinase" evidence="7">
    <location>
        <begin position="164"/>
        <end position="348"/>
    </location>
</feature>
<dbReference type="Gene3D" id="1.10.150.130">
    <property type="match status" value="1"/>
</dbReference>
<dbReference type="InterPro" id="IPR010998">
    <property type="entry name" value="Integrase_recombinase_N"/>
</dbReference>
<proteinExistence type="inferred from homology"/>
<evidence type="ECO:0000256" key="2">
    <source>
        <dbReference type="ARBA" id="ARBA00008857"/>
    </source>
</evidence>
<dbReference type="Proteomes" id="UP000018227">
    <property type="component" value="Unassembled WGS sequence"/>
</dbReference>
<accession>V2XMC8</accession>
<dbReference type="AlphaFoldDB" id="V2XMC8"/>
<dbReference type="GO" id="GO:0006310">
    <property type="term" value="P:DNA recombination"/>
    <property type="evidence" value="ECO:0007669"/>
    <property type="project" value="UniProtKB-KW"/>
</dbReference>
<keyword evidence="4 6" id="KW-0238">DNA-binding</keyword>
<sequence>MKGGSMPAYKDGDMWRSQFYYTDRTGARHKKNKRGFKTKREAQQFEAEFVRISKADMDMKFASFVEIYLKDKEVELKQRTLRNKRYMIDTHVIPYFGEKKMNEIMPADIIAWQKTIKENNEFSEAYLRMLQNQVTAIFIHAVKIYSLRVNPCKSVKKMGRSDDRSITFWTFDEYQHFIRTYDTTSMHYLMFEILFWTGMREGELLALTMNDIDFTQMSIHISKTYYRMNRQDIITEPKTDNSVRTVAVPKFLMDDIKCYYERLYKYPRDARLFPIVAEALQHSMKRHTAKADVKPIRVHDLRHSHCAYLIHQGIQPLLIKERLGHKDIRITLNTYGHLYPSEQKKVADMLNNLNENTPAGNRGSKL</sequence>
<evidence type="ECO:0000256" key="6">
    <source>
        <dbReference type="PROSITE-ProRule" id="PRU01248"/>
    </source>
</evidence>
<dbReference type="SUPFAM" id="SSF56349">
    <property type="entry name" value="DNA breaking-rejoining enzymes"/>
    <property type="match status" value="1"/>
</dbReference>
<dbReference type="CDD" id="cd01189">
    <property type="entry name" value="INT_ICEBs1_C_like"/>
    <property type="match status" value="1"/>
</dbReference>
<dbReference type="GO" id="GO:0015074">
    <property type="term" value="P:DNA integration"/>
    <property type="evidence" value="ECO:0007669"/>
    <property type="project" value="UniProtKB-KW"/>
</dbReference>
<dbReference type="Pfam" id="PF14659">
    <property type="entry name" value="Phage_int_SAM_3"/>
    <property type="match status" value="1"/>
</dbReference>
<name>V2XMC8_9FIRM</name>
<dbReference type="Gene3D" id="1.10.443.10">
    <property type="entry name" value="Intergrase catalytic core"/>
    <property type="match status" value="1"/>
</dbReference>
<keyword evidence="3" id="KW-0229">DNA integration</keyword>
<evidence type="ECO:0000259" key="8">
    <source>
        <dbReference type="PROSITE" id="PS51900"/>
    </source>
</evidence>
<dbReference type="eggNOG" id="COG0582">
    <property type="taxonomic scope" value="Bacteria"/>
</dbReference>
<keyword evidence="10" id="KW-1185">Reference proteome</keyword>
<organism evidence="9 10">
    <name type="scientific">Catonella morbi ATCC 51271</name>
    <dbReference type="NCBI Taxonomy" id="592026"/>
    <lineage>
        <taxon>Bacteria</taxon>
        <taxon>Bacillati</taxon>
        <taxon>Bacillota</taxon>
        <taxon>Clostridia</taxon>
        <taxon>Lachnospirales</taxon>
        <taxon>Lachnospiraceae</taxon>
        <taxon>Catonella</taxon>
    </lineage>
</organism>
<keyword evidence="5" id="KW-0233">DNA recombination</keyword>
<evidence type="ECO:0000256" key="5">
    <source>
        <dbReference type="ARBA" id="ARBA00023172"/>
    </source>
</evidence>
<protein>
    <submittedName>
        <fullName evidence="9">Site-specific recombinase, phage integrase family</fullName>
    </submittedName>
</protein>
<dbReference type="Pfam" id="PF14657">
    <property type="entry name" value="Arm-DNA-bind_4"/>
    <property type="match status" value="1"/>
</dbReference>
<dbReference type="PROSITE" id="PS51898">
    <property type="entry name" value="TYR_RECOMBINASE"/>
    <property type="match status" value="1"/>
</dbReference>
<reference evidence="9 10" key="1">
    <citation type="submission" date="2013-06" db="EMBL/GenBank/DDBJ databases">
        <authorList>
            <person name="Weinstock G."/>
            <person name="Sodergren E."/>
            <person name="Clifton S."/>
            <person name="Fulton L."/>
            <person name="Fulton B."/>
            <person name="Courtney L."/>
            <person name="Fronick C."/>
            <person name="Harrison M."/>
            <person name="Strong C."/>
            <person name="Farmer C."/>
            <person name="Delahaunty K."/>
            <person name="Markovic C."/>
            <person name="Hall O."/>
            <person name="Minx P."/>
            <person name="Tomlinson C."/>
            <person name="Mitreva M."/>
            <person name="Nelson J."/>
            <person name="Hou S."/>
            <person name="Wollam A."/>
            <person name="Pepin K.H."/>
            <person name="Johnson M."/>
            <person name="Bhonagiri V."/>
            <person name="Nash W.E."/>
            <person name="Warren W."/>
            <person name="Chinwalla A."/>
            <person name="Mardis E.R."/>
            <person name="Wilson R.K."/>
        </authorList>
    </citation>
    <scope>NUCLEOTIDE SEQUENCE [LARGE SCALE GENOMIC DNA]</scope>
    <source>
        <strain evidence="9 10">ATCC 51271</strain>
    </source>
</reference>
<dbReference type="PANTHER" id="PTHR30349:SF64">
    <property type="entry name" value="PROPHAGE INTEGRASE INTD-RELATED"/>
    <property type="match status" value="1"/>
</dbReference>
<comment type="similarity">
    <text evidence="2">Belongs to the 'phage' integrase family.</text>
</comment>
<dbReference type="InterPro" id="IPR028259">
    <property type="entry name" value="AP2-like_int_N"/>
</dbReference>
<dbReference type="InterPro" id="IPR002104">
    <property type="entry name" value="Integrase_catalytic"/>
</dbReference>
<gene>
    <name evidence="9" type="ORF">GCWU0000282_001329</name>
</gene>
<feature type="domain" description="Core-binding (CB)" evidence="8">
    <location>
        <begin position="59"/>
        <end position="142"/>
    </location>
</feature>
<evidence type="ECO:0000256" key="1">
    <source>
        <dbReference type="ARBA" id="ARBA00003283"/>
    </source>
</evidence>